<dbReference type="GeneID" id="116297816"/>
<keyword evidence="1" id="KW-0469">Meiosis</keyword>
<organism evidence="4 5">
    <name type="scientific">Actinia tenebrosa</name>
    <name type="common">Australian red waratah sea anemone</name>
    <dbReference type="NCBI Taxonomy" id="6105"/>
    <lineage>
        <taxon>Eukaryota</taxon>
        <taxon>Metazoa</taxon>
        <taxon>Cnidaria</taxon>
        <taxon>Anthozoa</taxon>
        <taxon>Hexacorallia</taxon>
        <taxon>Actiniaria</taxon>
        <taxon>Actiniidae</taxon>
        <taxon>Actinia</taxon>
    </lineage>
</organism>
<feature type="compositionally biased region" description="Polar residues" evidence="3">
    <location>
        <begin position="138"/>
        <end position="165"/>
    </location>
</feature>
<dbReference type="PANTHER" id="PTHR22663:SF17">
    <property type="entry name" value="RING FINGER PROTEIN NARYA-RELATED"/>
    <property type="match status" value="1"/>
</dbReference>
<evidence type="ECO:0000313" key="5">
    <source>
        <dbReference type="RefSeq" id="XP_031561979.1"/>
    </source>
</evidence>
<dbReference type="GO" id="GO:0000795">
    <property type="term" value="C:synaptonemal complex"/>
    <property type="evidence" value="ECO:0007669"/>
    <property type="project" value="InterPro"/>
</dbReference>
<dbReference type="InParanoid" id="A0A6P8I062"/>
<dbReference type="GO" id="GO:0007131">
    <property type="term" value="P:reciprocal meiotic recombination"/>
    <property type="evidence" value="ECO:0007669"/>
    <property type="project" value="InterPro"/>
</dbReference>
<dbReference type="FunCoup" id="A0A6P8I062">
    <property type="interactions" value="31"/>
</dbReference>
<dbReference type="GO" id="GO:0016925">
    <property type="term" value="P:protein sumoylation"/>
    <property type="evidence" value="ECO:0007669"/>
    <property type="project" value="TreeGrafter"/>
</dbReference>
<sequence length="335" mass="37170">MSGWVRCNSCCSKPENPETCKLCKNPCKSIMLTSQMKPEVEEYFMDIPTLLNRQQKKLLQVYEFQRSHWKTFVSLHDKQESSLEKLQKRLPNLMELEREILKLREENNYLKRLLSEGQTFSPGTNKVPSPGISLRRGGNSSSPYGRVVTTTPQQDASKRWQSQLPRTPAGPSRLTVRTPPSNGMIGSISRRTPSPLSQRPVSTGNTPGSIIRMACSPGQPEPITPTMYKAAGAQNFSPMAVNLPMSPSTTTKIGSWTSSQSQISSSHGHHTPGMSTSGGETVTTHSSQLDPARRQIQDTKKHERVSKAVRSPYLHVDGGFLLVIINIVLSNVLLF</sequence>
<dbReference type="AlphaFoldDB" id="A0A6P8I062"/>
<dbReference type="GO" id="GO:0016874">
    <property type="term" value="F:ligase activity"/>
    <property type="evidence" value="ECO:0007669"/>
    <property type="project" value="UniProtKB-KW"/>
</dbReference>
<dbReference type="GO" id="GO:0019789">
    <property type="term" value="F:SUMO transferase activity"/>
    <property type="evidence" value="ECO:0007669"/>
    <property type="project" value="InterPro"/>
</dbReference>
<evidence type="ECO:0000256" key="1">
    <source>
        <dbReference type="ARBA" id="ARBA00023254"/>
    </source>
</evidence>
<feature type="coiled-coil region" evidence="2">
    <location>
        <begin position="76"/>
        <end position="113"/>
    </location>
</feature>
<dbReference type="InterPro" id="IPR042123">
    <property type="entry name" value="Zip3/RNF212-like"/>
</dbReference>
<feature type="compositionally biased region" description="Basic and acidic residues" evidence="3">
    <location>
        <begin position="291"/>
        <end position="301"/>
    </location>
</feature>
<feature type="region of interest" description="Disordered" evidence="3">
    <location>
        <begin position="118"/>
        <end position="207"/>
    </location>
</feature>
<feature type="compositionally biased region" description="Low complexity" evidence="3">
    <location>
        <begin position="253"/>
        <end position="266"/>
    </location>
</feature>
<keyword evidence="4" id="KW-1185">Reference proteome</keyword>
<dbReference type="RefSeq" id="XP_031561979.1">
    <property type="nucleotide sequence ID" value="XM_031706119.1"/>
</dbReference>
<feature type="compositionally biased region" description="Polar residues" evidence="3">
    <location>
        <begin position="189"/>
        <end position="207"/>
    </location>
</feature>
<proteinExistence type="predicted"/>
<keyword evidence="2" id="KW-0175">Coiled coil</keyword>
<gene>
    <name evidence="5" type="primary">LOC116297816</name>
</gene>
<feature type="region of interest" description="Disordered" evidence="3">
    <location>
        <begin position="251"/>
        <end position="304"/>
    </location>
</feature>
<evidence type="ECO:0000256" key="2">
    <source>
        <dbReference type="SAM" id="Coils"/>
    </source>
</evidence>
<dbReference type="KEGG" id="aten:116297816"/>
<evidence type="ECO:0000313" key="4">
    <source>
        <dbReference type="Proteomes" id="UP000515163"/>
    </source>
</evidence>
<dbReference type="OrthoDB" id="2535391at2759"/>
<keyword evidence="5" id="KW-0436">Ligase</keyword>
<dbReference type="Proteomes" id="UP000515163">
    <property type="component" value="Unplaced"/>
</dbReference>
<accession>A0A6P8I062</accession>
<protein>
    <submittedName>
        <fullName evidence="5">Probable E3 SUMO-protein ligase RNF212</fullName>
    </submittedName>
</protein>
<feature type="compositionally biased region" description="Polar residues" evidence="3">
    <location>
        <begin position="273"/>
        <end position="289"/>
    </location>
</feature>
<reference evidence="5" key="1">
    <citation type="submission" date="2025-08" db="UniProtKB">
        <authorList>
            <consortium name="RefSeq"/>
        </authorList>
    </citation>
    <scope>IDENTIFICATION</scope>
    <source>
        <tissue evidence="5">Tentacle</tissue>
    </source>
</reference>
<evidence type="ECO:0000256" key="3">
    <source>
        <dbReference type="SAM" id="MobiDB-lite"/>
    </source>
</evidence>
<dbReference type="PANTHER" id="PTHR22663">
    <property type="entry name" value="RING FINGER PROTEIN NARYA-RELATED"/>
    <property type="match status" value="1"/>
</dbReference>
<feature type="compositionally biased region" description="Polar residues" evidence="3">
    <location>
        <begin position="118"/>
        <end position="127"/>
    </location>
</feature>
<dbReference type="GO" id="GO:0007129">
    <property type="term" value="P:homologous chromosome pairing at meiosis"/>
    <property type="evidence" value="ECO:0007669"/>
    <property type="project" value="TreeGrafter"/>
</dbReference>
<name>A0A6P8I062_ACTTE</name>